<evidence type="ECO:0000313" key="6">
    <source>
        <dbReference type="Proteomes" id="UP000673447"/>
    </source>
</evidence>
<reference evidence="5" key="2">
    <citation type="submission" date="2021-03" db="EMBL/GenBank/DDBJ databases">
        <authorList>
            <person name="Cao W."/>
        </authorList>
    </citation>
    <scope>NUCLEOTIDE SEQUENCE</scope>
    <source>
        <strain evidence="5">110414</strain>
    </source>
</reference>
<name>A0A940X3N7_9GAMM</name>
<feature type="domain" description="Glycosyltransferase 2-like" evidence="4">
    <location>
        <begin position="18"/>
        <end position="144"/>
    </location>
</feature>
<dbReference type="SUPFAM" id="SSF53448">
    <property type="entry name" value="Nucleotide-diphospho-sugar transferases"/>
    <property type="match status" value="1"/>
</dbReference>
<evidence type="ECO:0000256" key="3">
    <source>
        <dbReference type="ARBA" id="ARBA00022679"/>
    </source>
</evidence>
<evidence type="ECO:0000259" key="4">
    <source>
        <dbReference type="Pfam" id="PF00535"/>
    </source>
</evidence>
<dbReference type="Pfam" id="PF00535">
    <property type="entry name" value="Glycos_transf_2"/>
    <property type="match status" value="1"/>
</dbReference>
<keyword evidence="6" id="KW-1185">Reference proteome</keyword>
<dbReference type="Gene3D" id="3.90.550.10">
    <property type="entry name" value="Spore Coat Polysaccharide Biosynthesis Protein SpsA, Chain A"/>
    <property type="match status" value="1"/>
</dbReference>
<keyword evidence="2" id="KW-0328">Glycosyltransferase</keyword>
<dbReference type="GO" id="GO:0016757">
    <property type="term" value="F:glycosyltransferase activity"/>
    <property type="evidence" value="ECO:0007669"/>
    <property type="project" value="UniProtKB-KW"/>
</dbReference>
<dbReference type="AlphaFoldDB" id="A0A940X3N7"/>
<dbReference type="EMBL" id="JAGKTC010000002">
    <property type="protein sequence ID" value="MBP3984592.1"/>
    <property type="molecule type" value="Genomic_DNA"/>
</dbReference>
<organism evidence="5 6">
    <name type="scientific">Pseudoxanthomonas helianthi</name>
    <dbReference type="NCBI Taxonomy" id="1453541"/>
    <lineage>
        <taxon>Bacteria</taxon>
        <taxon>Pseudomonadati</taxon>
        <taxon>Pseudomonadota</taxon>
        <taxon>Gammaproteobacteria</taxon>
        <taxon>Lysobacterales</taxon>
        <taxon>Lysobacteraceae</taxon>
        <taxon>Pseudoxanthomonas</taxon>
    </lineage>
</organism>
<evidence type="ECO:0000256" key="1">
    <source>
        <dbReference type="ARBA" id="ARBA00006739"/>
    </source>
</evidence>
<dbReference type="PANTHER" id="PTHR43179:SF12">
    <property type="entry name" value="GALACTOFURANOSYLTRANSFERASE GLFT2"/>
    <property type="match status" value="1"/>
</dbReference>
<dbReference type="CDD" id="cd02526">
    <property type="entry name" value="GT2_RfbF_like"/>
    <property type="match status" value="1"/>
</dbReference>
<evidence type="ECO:0000313" key="5">
    <source>
        <dbReference type="EMBL" id="MBP3984592.1"/>
    </source>
</evidence>
<comment type="similarity">
    <text evidence="1">Belongs to the glycosyltransferase 2 family.</text>
</comment>
<keyword evidence="3" id="KW-0808">Transferase</keyword>
<dbReference type="Proteomes" id="UP000673447">
    <property type="component" value="Unassembled WGS sequence"/>
</dbReference>
<evidence type="ECO:0000256" key="2">
    <source>
        <dbReference type="ARBA" id="ARBA00022676"/>
    </source>
</evidence>
<proteinExistence type="inferred from homology"/>
<reference evidence="5" key="1">
    <citation type="journal article" date="2016" name="Int. J. Syst. Evol. Microbiol.">
        <title>Pseudoxanthomonas helianthi sp. nov., isolated from roots of Jerusalem artichoke (Helianthus tuberosus).</title>
        <authorList>
            <person name="Kittiwongwattana C."/>
            <person name="Thawai C."/>
        </authorList>
    </citation>
    <scope>NUCLEOTIDE SEQUENCE</scope>
    <source>
        <strain evidence="5">110414</strain>
    </source>
</reference>
<gene>
    <name evidence="5" type="ORF">J5837_09200</name>
</gene>
<dbReference type="InterPro" id="IPR029044">
    <property type="entry name" value="Nucleotide-diphossugar_trans"/>
</dbReference>
<comment type="caution">
    <text evidence="5">The sequence shown here is derived from an EMBL/GenBank/DDBJ whole genome shotgun (WGS) entry which is preliminary data.</text>
</comment>
<sequence>MNEKGSHAYPGPSRDVCAIVVTYNPDITRLRACVDAVRKQAGGLLIFDNATTDPEFDRFVVGSQNEAIVRSPANIGLAAAINRGIRHAGRNGFSRVLVLDQDSIPAPDMVATLCRALDELGYERKAAAVGPQFQDTRNGVLAPFVRVGFPFNRKLYGGPGERIQCDFLISSGSLIPLRVLEEVGGMDESLFIDNVDLEWSFRVRHRGYRLYGICDAKMGHSIGDSVRPSRWVRGGRFVHGPVRLYYMMRNRVLLYGRKETPAKWIAQDVLRLFGKLARMSLLVAPRGRNLRAMCRGLWDGLRGRSGPMPAD</sequence>
<accession>A0A940X3N7</accession>
<dbReference type="PANTHER" id="PTHR43179">
    <property type="entry name" value="RHAMNOSYLTRANSFERASE WBBL"/>
    <property type="match status" value="1"/>
</dbReference>
<protein>
    <submittedName>
        <fullName evidence="5">Glycosyltransferase family 2 protein</fullName>
    </submittedName>
</protein>
<dbReference type="InterPro" id="IPR001173">
    <property type="entry name" value="Glyco_trans_2-like"/>
</dbReference>
<dbReference type="RefSeq" id="WP_210536460.1">
    <property type="nucleotide sequence ID" value="NZ_JAGKTC010000002.1"/>
</dbReference>